<gene>
    <name evidence="5" type="ORF">RDWZM_008228</name>
</gene>
<dbReference type="EMBL" id="JAPWDV010000003">
    <property type="protein sequence ID" value="KAJ6217071.1"/>
    <property type="molecule type" value="Genomic_DNA"/>
</dbReference>
<evidence type="ECO:0000313" key="6">
    <source>
        <dbReference type="Proteomes" id="UP001142055"/>
    </source>
</evidence>
<feature type="region of interest" description="Disordered" evidence="3">
    <location>
        <begin position="937"/>
        <end position="993"/>
    </location>
</feature>
<feature type="compositionally biased region" description="Low complexity" evidence="3">
    <location>
        <begin position="23"/>
        <end position="74"/>
    </location>
</feature>
<feature type="region of interest" description="Disordered" evidence="3">
    <location>
        <begin position="1023"/>
        <end position="1113"/>
    </location>
</feature>
<feature type="domain" description="C2H2-type" evidence="4">
    <location>
        <begin position="545"/>
        <end position="574"/>
    </location>
</feature>
<feature type="compositionally biased region" description="Polar residues" evidence="3">
    <location>
        <begin position="937"/>
        <end position="959"/>
    </location>
</feature>
<feature type="compositionally biased region" description="Basic and acidic residues" evidence="3">
    <location>
        <begin position="512"/>
        <end position="521"/>
    </location>
</feature>
<feature type="compositionally biased region" description="Basic and acidic residues" evidence="3">
    <location>
        <begin position="1335"/>
        <end position="1344"/>
    </location>
</feature>
<feature type="region of interest" description="Disordered" evidence="3">
    <location>
        <begin position="397"/>
        <end position="439"/>
    </location>
</feature>
<dbReference type="InterPro" id="IPR036236">
    <property type="entry name" value="Znf_C2H2_sf"/>
</dbReference>
<proteinExistence type="predicted"/>
<dbReference type="PROSITE" id="PS50157">
    <property type="entry name" value="ZINC_FINGER_C2H2_2"/>
    <property type="match status" value="2"/>
</dbReference>
<feature type="compositionally biased region" description="Pro residues" evidence="3">
    <location>
        <begin position="403"/>
        <end position="415"/>
    </location>
</feature>
<feature type="compositionally biased region" description="Basic and acidic residues" evidence="3">
    <location>
        <begin position="597"/>
        <end position="607"/>
    </location>
</feature>
<feature type="compositionally biased region" description="Low complexity" evidence="3">
    <location>
        <begin position="849"/>
        <end position="871"/>
    </location>
</feature>
<name>A0A9Q0RJV9_BLOTA</name>
<protein>
    <recommendedName>
        <fullName evidence="4">C2H2-type domain-containing protein</fullName>
    </recommendedName>
</protein>
<evidence type="ECO:0000256" key="1">
    <source>
        <dbReference type="PROSITE-ProRule" id="PRU00042"/>
    </source>
</evidence>
<dbReference type="Proteomes" id="UP001142055">
    <property type="component" value="Chromosome 3"/>
</dbReference>
<reference evidence="5" key="1">
    <citation type="submission" date="2022-12" db="EMBL/GenBank/DDBJ databases">
        <title>Genome assemblies of Blomia tropicalis.</title>
        <authorList>
            <person name="Cui Y."/>
        </authorList>
    </citation>
    <scope>NUCLEOTIDE SEQUENCE</scope>
    <source>
        <tissue evidence="5">Adult mites</tissue>
    </source>
</reference>
<feature type="region of interest" description="Disordered" evidence="3">
    <location>
        <begin position="849"/>
        <end position="896"/>
    </location>
</feature>
<feature type="compositionally biased region" description="Polar residues" evidence="3">
    <location>
        <begin position="292"/>
        <end position="319"/>
    </location>
</feature>
<feature type="region of interest" description="Disordered" evidence="3">
    <location>
        <begin position="268"/>
        <end position="344"/>
    </location>
</feature>
<feature type="domain" description="C2H2-type" evidence="4">
    <location>
        <begin position="1237"/>
        <end position="1266"/>
    </location>
</feature>
<dbReference type="InterPro" id="IPR013087">
    <property type="entry name" value="Znf_C2H2_type"/>
</dbReference>
<feature type="compositionally biased region" description="Basic and acidic residues" evidence="3">
    <location>
        <begin position="707"/>
        <end position="717"/>
    </location>
</feature>
<feature type="compositionally biased region" description="Polar residues" evidence="3">
    <location>
        <begin position="725"/>
        <end position="739"/>
    </location>
</feature>
<feature type="compositionally biased region" description="Polar residues" evidence="3">
    <location>
        <begin position="416"/>
        <end position="439"/>
    </location>
</feature>
<feature type="compositionally biased region" description="Polar residues" evidence="3">
    <location>
        <begin position="327"/>
        <end position="344"/>
    </location>
</feature>
<evidence type="ECO:0000259" key="4">
    <source>
        <dbReference type="PROSITE" id="PS50157"/>
    </source>
</evidence>
<feature type="region of interest" description="Disordered" evidence="3">
    <location>
        <begin position="512"/>
        <end position="537"/>
    </location>
</feature>
<organism evidence="5 6">
    <name type="scientific">Blomia tropicalis</name>
    <name type="common">Mite</name>
    <dbReference type="NCBI Taxonomy" id="40697"/>
    <lineage>
        <taxon>Eukaryota</taxon>
        <taxon>Metazoa</taxon>
        <taxon>Ecdysozoa</taxon>
        <taxon>Arthropoda</taxon>
        <taxon>Chelicerata</taxon>
        <taxon>Arachnida</taxon>
        <taxon>Acari</taxon>
        <taxon>Acariformes</taxon>
        <taxon>Sarcoptiformes</taxon>
        <taxon>Astigmata</taxon>
        <taxon>Glycyphagoidea</taxon>
        <taxon>Echimyopodidae</taxon>
        <taxon>Blomia</taxon>
    </lineage>
</organism>
<dbReference type="SMART" id="SM00355">
    <property type="entry name" value="ZnF_C2H2"/>
    <property type="match status" value="4"/>
</dbReference>
<keyword evidence="1" id="KW-0863">Zinc-finger</keyword>
<feature type="region of interest" description="Disordered" evidence="3">
    <location>
        <begin position="597"/>
        <end position="739"/>
    </location>
</feature>
<feature type="region of interest" description="Disordered" evidence="3">
    <location>
        <begin position="1126"/>
        <end position="1159"/>
    </location>
</feature>
<keyword evidence="6" id="KW-1185">Reference proteome</keyword>
<feature type="region of interest" description="Disordered" evidence="3">
    <location>
        <begin position="1305"/>
        <end position="1344"/>
    </location>
</feature>
<feature type="coiled-coil region" evidence="2">
    <location>
        <begin position="111"/>
        <end position="145"/>
    </location>
</feature>
<sequence length="1370" mass="148873">MQPPSNPTIPSKSDECRMANGESASSTNSQQSSATPPIMTTNTTPNNTSNSTAASANSSPISSPLSTSSMSPANMVTTLSTSNSSEMANISANTPLSSVATAAAANMITPLRELNDYLAKLEEEKKKLREENHKLHDVNDKLQADLLIYSRFNCILENIRRCFDKGFAALQYADSNKACVCNEHLNLQFRRLVQEAEMELTIWQKQYDKLVYKYQSENNHTEFGPNSTTTVTMDNPLRHLNAALIGSNGTLLFPQLDIPTELLTNTKHLNGSHNVDQMNGHHNRSNHHSNNKQTMGKQQNDSNHVPNQVNQTRLKSEPSTPDAAPSSPETNTSIESGQSEKVNGSSVLKSSYDLSAAINFSSASFMTRQDKLGDDKAQIHMTNGHTLHLNRESIKMDDDETITPPPLIPPPPPPSSNEASKSLNGQWNATGSSQLINGHTDTTVGETILTYKHGKQLDTKIDSPKSHENSVQIIEPKVKVDDGSKVKATVTEDDEQMNRELSAIAKSVEAKDLDESNRCEKTDDEDDSLKEKKAAKNSNVNGDHYECEWPDCKQQFDTEEILIQHRRCHIRKSNYLCKHCSARMLTRDELEQHVTQCEEQRNNERKQSYSKNATDSMNDGIDTIAMARNGHSGGEKVDNGNMSSVASSPRTPDCKIKHYDDNQSSKRKEFDSANSSEEEIEVEEVSMHKFNSRGSESPIHSHQLKSSHIDSTGKDDQIINGDYPKQSNRRSSNGSLEANDISNYTRYSDLLYPNKRPKSFTISTPSAYLPHHHLASLSSFYPHLSGPNGITGAGSNSHPLMAGHAPSMNPLELTALMESGRISPLTLSMLAQQHQQHQHRFQQYFAAAAAQHQLQQQQQQQAQPSTQSNNPVSPPPSSPGGAENLTMPNSARSSNFSSNGNGSAFAYHRSSNISGLMGAHGMGNVSKTHPSNRILSAALSPSQSSTNDRISNGSPNMMNNFGGHQPPVSSPSHPLFNGQSVNTSNGSMNQVAGHSPIPRSYTIGTPGSFSALAALAAAATSSAPTSSSGTVSERSHPSLHFGLNGASPPGGSHLHSPLHSSLANGTKPFGNPFDLTPHHSRNSAGTRHSPIGSPISNGPLVNGNVHVAPGGSNNASLHHRNLASMYGPASGPQGHPSLGPHMNGAGSPVVSSHLLSGNNPQGQHQLAMIAAAAAAAADNSRMPQLNLSIGVNNSEASRLTAAAIASLGALKQTNLASATPQTVSEYKRTRYSGIGRYRCPWPDCGYTPHFLRDLRRHMFKHTGDKKHKCDYPGCDFVSVWKTSLLQHQRKKHYGVSSSIQLRNNNHHRNAMSNNGNSNVQTNSNGLPVSSMLNGTERHSPNDERCDIRPEREVTELTELRDMREVARGSF</sequence>
<evidence type="ECO:0000256" key="3">
    <source>
        <dbReference type="SAM" id="MobiDB-lite"/>
    </source>
</evidence>
<dbReference type="PROSITE" id="PS00028">
    <property type="entry name" value="ZINC_FINGER_C2H2_1"/>
    <property type="match status" value="1"/>
</dbReference>
<feature type="compositionally biased region" description="Basic and acidic residues" evidence="3">
    <location>
        <begin position="652"/>
        <end position="671"/>
    </location>
</feature>
<feature type="compositionally biased region" description="Polar residues" evidence="3">
    <location>
        <begin position="1149"/>
        <end position="1159"/>
    </location>
</feature>
<feature type="compositionally biased region" description="Polar residues" evidence="3">
    <location>
        <begin position="977"/>
        <end position="992"/>
    </location>
</feature>
<feature type="compositionally biased region" description="Basic residues" evidence="3">
    <location>
        <begin position="281"/>
        <end position="290"/>
    </location>
</feature>
<keyword evidence="1" id="KW-0479">Metal-binding</keyword>
<dbReference type="GO" id="GO:0008270">
    <property type="term" value="F:zinc ion binding"/>
    <property type="evidence" value="ECO:0007669"/>
    <property type="project" value="UniProtKB-KW"/>
</dbReference>
<comment type="caution">
    <text evidence="5">The sequence shown here is derived from an EMBL/GenBank/DDBJ whole genome shotgun (WGS) entry which is preliminary data.</text>
</comment>
<keyword evidence="1" id="KW-0862">Zinc</keyword>
<feature type="compositionally biased region" description="Polar residues" evidence="3">
    <location>
        <begin position="692"/>
        <end position="706"/>
    </location>
</feature>
<dbReference type="Gene3D" id="3.30.160.60">
    <property type="entry name" value="Classic Zinc Finger"/>
    <property type="match status" value="2"/>
</dbReference>
<feature type="compositionally biased region" description="Low complexity" evidence="3">
    <location>
        <begin position="1045"/>
        <end position="1063"/>
    </location>
</feature>
<keyword evidence="2" id="KW-0175">Coiled coil</keyword>
<accession>A0A9Q0RJV9</accession>
<feature type="compositionally biased region" description="Low complexity" evidence="3">
    <location>
        <begin position="1310"/>
        <end position="1324"/>
    </location>
</feature>
<dbReference type="SUPFAM" id="SSF57667">
    <property type="entry name" value="beta-beta-alpha zinc fingers"/>
    <property type="match status" value="2"/>
</dbReference>
<evidence type="ECO:0000256" key="2">
    <source>
        <dbReference type="SAM" id="Coils"/>
    </source>
</evidence>
<feature type="region of interest" description="Disordered" evidence="3">
    <location>
        <begin position="1"/>
        <end position="77"/>
    </location>
</feature>
<evidence type="ECO:0000313" key="5">
    <source>
        <dbReference type="EMBL" id="KAJ6217071.1"/>
    </source>
</evidence>
<feature type="compositionally biased region" description="Polar residues" evidence="3">
    <location>
        <begin position="640"/>
        <end position="650"/>
    </location>
</feature>
<feature type="compositionally biased region" description="Polar residues" evidence="3">
    <location>
        <begin position="268"/>
        <end position="277"/>
    </location>
</feature>